<evidence type="ECO:0000256" key="1">
    <source>
        <dbReference type="ARBA" id="ARBA00004651"/>
    </source>
</evidence>
<keyword evidence="4 7" id="KW-0812">Transmembrane</keyword>
<dbReference type="Gene3D" id="3.30.240.20">
    <property type="entry name" value="bsu07140 like domains"/>
    <property type="match status" value="2"/>
</dbReference>
<dbReference type="InterPro" id="IPR007353">
    <property type="entry name" value="DUF421"/>
</dbReference>
<comment type="similarity">
    <text evidence="2">Belongs to the UPF0702 family.</text>
</comment>
<evidence type="ECO:0000256" key="3">
    <source>
        <dbReference type="ARBA" id="ARBA00022475"/>
    </source>
</evidence>
<comment type="subcellular location">
    <subcellularLocation>
        <location evidence="1">Cell membrane</location>
        <topology evidence="1">Multi-pass membrane protein</topology>
    </subcellularLocation>
</comment>
<evidence type="ECO:0000313" key="12">
    <source>
        <dbReference type="Proteomes" id="UP000260828"/>
    </source>
</evidence>
<evidence type="ECO:0000256" key="4">
    <source>
        <dbReference type="ARBA" id="ARBA00022692"/>
    </source>
</evidence>
<dbReference type="PANTHER" id="PTHR34582">
    <property type="entry name" value="UPF0702 TRANSMEMBRANE PROTEIN YCAP"/>
    <property type="match status" value="1"/>
</dbReference>
<dbReference type="GeneID" id="72465278"/>
<evidence type="ECO:0000313" key="10">
    <source>
        <dbReference type="EMBL" id="RGE69955.1"/>
    </source>
</evidence>
<evidence type="ECO:0000256" key="5">
    <source>
        <dbReference type="ARBA" id="ARBA00022989"/>
    </source>
</evidence>
<organism evidence="9 11">
    <name type="scientific">Anaerotruncus colihominis</name>
    <dbReference type="NCBI Taxonomy" id="169435"/>
    <lineage>
        <taxon>Bacteria</taxon>
        <taxon>Bacillati</taxon>
        <taxon>Bacillota</taxon>
        <taxon>Clostridia</taxon>
        <taxon>Eubacteriales</taxon>
        <taxon>Oscillospiraceae</taxon>
        <taxon>Anaerotruncus</taxon>
    </lineage>
</organism>
<evidence type="ECO:0000256" key="2">
    <source>
        <dbReference type="ARBA" id="ARBA00006448"/>
    </source>
</evidence>
<dbReference type="EMBL" id="CZBE01000007">
    <property type="protein sequence ID" value="CUP59128.1"/>
    <property type="molecule type" value="Genomic_DNA"/>
</dbReference>
<dbReference type="InterPro" id="IPR023090">
    <property type="entry name" value="UPF0702_alpha/beta_dom_sf"/>
</dbReference>
<accession>A0A174PKF4</accession>
<dbReference type="GO" id="GO:0005886">
    <property type="term" value="C:plasma membrane"/>
    <property type="evidence" value="ECO:0007669"/>
    <property type="project" value="UniProtKB-SubCell"/>
</dbReference>
<name>A0A174PKF4_9FIRM</name>
<keyword evidence="6 7" id="KW-0472">Membrane</keyword>
<evidence type="ECO:0000259" key="8">
    <source>
        <dbReference type="Pfam" id="PF04239"/>
    </source>
</evidence>
<dbReference type="AlphaFoldDB" id="A0A174PKF4"/>
<dbReference type="OrthoDB" id="1682423at2"/>
<feature type="transmembrane region" description="Helical" evidence="7">
    <location>
        <begin position="6"/>
        <end position="23"/>
    </location>
</feature>
<keyword evidence="5 7" id="KW-1133">Transmembrane helix</keyword>
<dbReference type="Proteomes" id="UP000260828">
    <property type="component" value="Unassembled WGS sequence"/>
</dbReference>
<feature type="domain" description="YetF C-terminal" evidence="8">
    <location>
        <begin position="79"/>
        <end position="212"/>
    </location>
</feature>
<keyword evidence="3" id="KW-1003">Cell membrane</keyword>
<gene>
    <name evidence="9" type="primary">yetF</name>
    <name evidence="10" type="ORF">DXC40_02525</name>
    <name evidence="9" type="ORF">ERS852551_01289</name>
</gene>
<reference evidence="10 12" key="2">
    <citation type="submission" date="2018-08" db="EMBL/GenBank/DDBJ databases">
        <title>A genome reference for cultivated species of the human gut microbiota.</title>
        <authorList>
            <person name="Zou Y."/>
            <person name="Xue W."/>
            <person name="Luo G."/>
        </authorList>
    </citation>
    <scope>NUCLEOTIDE SEQUENCE [LARGE SCALE GENOMIC DNA]</scope>
    <source>
        <strain evidence="10 12">TF05-12AC</strain>
    </source>
</reference>
<evidence type="ECO:0000313" key="9">
    <source>
        <dbReference type="EMBL" id="CUP59128.1"/>
    </source>
</evidence>
<feature type="transmembrane region" description="Helical" evidence="7">
    <location>
        <begin position="56"/>
        <end position="78"/>
    </location>
</feature>
<evidence type="ECO:0000256" key="6">
    <source>
        <dbReference type="ARBA" id="ARBA00023136"/>
    </source>
</evidence>
<feature type="transmembrane region" description="Helical" evidence="7">
    <location>
        <begin position="35"/>
        <end position="50"/>
    </location>
</feature>
<proteinExistence type="inferred from homology"/>
<sequence>MLIVFFRVLLIYALIIVSLRLMGKRQIGQLQPSELVVTILVSNIATMAIEDNNVPLVSGIIPILTLVSFDVIISALTLRYKKMRRLVSGTPRVIIRDGKIDQQQLKELRFTIDDMMEELRGKDIFDIRDVAFAIVETTGTLSVYPKFQAQPVTAEMLKLKPSPGDDAPPVVLIADGVVIDSALDYCNLRYEWLEKTVTDHHYVINDIFLMTCNRQADYLIVPKEKKAPVKKEASA</sequence>
<dbReference type="PANTHER" id="PTHR34582:SF6">
    <property type="entry name" value="UPF0702 TRANSMEMBRANE PROTEIN YCAP"/>
    <property type="match status" value="1"/>
</dbReference>
<protein>
    <submittedName>
        <fullName evidence="10">DUF421 domain-containing protein</fullName>
    </submittedName>
    <submittedName>
        <fullName evidence="9">Protein of uncharacterized function (DUF421)</fullName>
    </submittedName>
</protein>
<evidence type="ECO:0000256" key="7">
    <source>
        <dbReference type="SAM" id="Phobius"/>
    </source>
</evidence>
<dbReference type="EMBL" id="QVME01000001">
    <property type="protein sequence ID" value="RGE69955.1"/>
    <property type="molecule type" value="Genomic_DNA"/>
</dbReference>
<dbReference type="Pfam" id="PF04239">
    <property type="entry name" value="DUF421"/>
    <property type="match status" value="1"/>
</dbReference>
<reference evidence="9 11" key="1">
    <citation type="submission" date="2015-09" db="EMBL/GenBank/DDBJ databases">
        <authorList>
            <consortium name="Pathogen Informatics"/>
        </authorList>
    </citation>
    <scope>NUCLEOTIDE SEQUENCE [LARGE SCALE GENOMIC DNA]</scope>
    <source>
        <strain evidence="9 11">2789STDY5834939</strain>
    </source>
</reference>
<dbReference type="Proteomes" id="UP000095765">
    <property type="component" value="Unassembled WGS sequence"/>
</dbReference>
<dbReference type="RefSeq" id="WP_024730295.1">
    <property type="nucleotide sequence ID" value="NZ_CABIWA010000009.1"/>
</dbReference>
<evidence type="ECO:0000313" key="11">
    <source>
        <dbReference type="Proteomes" id="UP000095765"/>
    </source>
</evidence>